<dbReference type="AlphaFoldDB" id="A0A418DAV9"/>
<dbReference type="Proteomes" id="UP000285712">
    <property type="component" value="Unassembled WGS sequence"/>
</dbReference>
<dbReference type="Gene3D" id="3.30.200.20">
    <property type="entry name" value="Phosphorylase Kinase, domain 1"/>
    <property type="match status" value="1"/>
</dbReference>
<keyword evidence="2" id="KW-0808">Transferase</keyword>
<feature type="binding site" evidence="6">
    <location>
        <position position="279"/>
    </location>
    <ligand>
        <name>ATP</name>
        <dbReference type="ChEBI" id="CHEBI:30616"/>
    </ligand>
</feature>
<keyword evidence="5 6" id="KW-0067">ATP-binding</keyword>
<evidence type="ECO:0000256" key="5">
    <source>
        <dbReference type="ARBA" id="ARBA00022840"/>
    </source>
</evidence>
<evidence type="ECO:0000256" key="3">
    <source>
        <dbReference type="ARBA" id="ARBA00022741"/>
    </source>
</evidence>
<protein>
    <recommendedName>
        <fullName evidence="7">Protein kinase domain-containing protein</fullName>
    </recommendedName>
</protein>
<dbReference type="PROSITE" id="PS00108">
    <property type="entry name" value="PROTEIN_KINASE_ST"/>
    <property type="match status" value="1"/>
</dbReference>
<dbReference type="CDD" id="cd07834">
    <property type="entry name" value="STKc_MAPK"/>
    <property type="match status" value="1"/>
</dbReference>
<name>A0A418DAV9_APHAT</name>
<evidence type="ECO:0000259" key="7">
    <source>
        <dbReference type="PROSITE" id="PS50011"/>
    </source>
</evidence>
<dbReference type="VEuPathDB" id="FungiDB:H257_09268"/>
<dbReference type="PROSITE" id="PS00107">
    <property type="entry name" value="PROTEIN_KINASE_ATP"/>
    <property type="match status" value="1"/>
</dbReference>
<dbReference type="SMART" id="SM00220">
    <property type="entry name" value="S_TKc"/>
    <property type="match status" value="1"/>
</dbReference>
<evidence type="ECO:0000256" key="2">
    <source>
        <dbReference type="ARBA" id="ARBA00022679"/>
    </source>
</evidence>
<gene>
    <name evidence="8" type="ORF">DYB35_009544</name>
</gene>
<proteinExistence type="predicted"/>
<dbReference type="InterPro" id="IPR050117">
    <property type="entry name" value="MAPK"/>
</dbReference>
<dbReference type="FunFam" id="1.10.510.10:FF:000040">
    <property type="entry name" value="Mitogen-activated protein kinase"/>
    <property type="match status" value="1"/>
</dbReference>
<dbReference type="VEuPathDB" id="FungiDB:H257_09269"/>
<evidence type="ECO:0000313" key="8">
    <source>
        <dbReference type="EMBL" id="RHY91903.1"/>
    </source>
</evidence>
<dbReference type="GO" id="GO:0005524">
    <property type="term" value="F:ATP binding"/>
    <property type="evidence" value="ECO:0007669"/>
    <property type="project" value="UniProtKB-UniRule"/>
</dbReference>
<dbReference type="Pfam" id="PF00069">
    <property type="entry name" value="Pkinase"/>
    <property type="match status" value="1"/>
</dbReference>
<dbReference type="EMBL" id="QUTG01003353">
    <property type="protein sequence ID" value="RHY91903.1"/>
    <property type="molecule type" value="Genomic_DNA"/>
</dbReference>
<dbReference type="InterPro" id="IPR000719">
    <property type="entry name" value="Prot_kinase_dom"/>
</dbReference>
<dbReference type="Gene3D" id="1.10.510.10">
    <property type="entry name" value="Transferase(Phosphotransferase) domain 1"/>
    <property type="match status" value="1"/>
</dbReference>
<keyword evidence="4" id="KW-0418">Kinase</keyword>
<dbReference type="GO" id="GO:0004674">
    <property type="term" value="F:protein serine/threonine kinase activity"/>
    <property type="evidence" value="ECO:0007669"/>
    <property type="project" value="UniProtKB-KW"/>
</dbReference>
<dbReference type="PANTHER" id="PTHR24055">
    <property type="entry name" value="MITOGEN-ACTIVATED PROTEIN KINASE"/>
    <property type="match status" value="1"/>
</dbReference>
<organism evidence="8 9">
    <name type="scientific">Aphanomyces astaci</name>
    <name type="common">Crayfish plague agent</name>
    <dbReference type="NCBI Taxonomy" id="112090"/>
    <lineage>
        <taxon>Eukaryota</taxon>
        <taxon>Sar</taxon>
        <taxon>Stramenopiles</taxon>
        <taxon>Oomycota</taxon>
        <taxon>Saprolegniomycetes</taxon>
        <taxon>Saprolegniales</taxon>
        <taxon>Verrucalvaceae</taxon>
        <taxon>Aphanomyces</taxon>
    </lineage>
</organism>
<accession>A0A418DAV9</accession>
<evidence type="ECO:0000256" key="1">
    <source>
        <dbReference type="ARBA" id="ARBA00022527"/>
    </source>
</evidence>
<feature type="domain" description="Protein kinase" evidence="7">
    <location>
        <begin position="249"/>
        <end position="541"/>
    </location>
</feature>
<dbReference type="PROSITE" id="PS50011">
    <property type="entry name" value="PROTEIN_KINASE_DOM"/>
    <property type="match status" value="1"/>
</dbReference>
<comment type="caution">
    <text evidence="8">The sequence shown here is derived from an EMBL/GenBank/DDBJ whole genome shotgun (WGS) entry which is preliminary data.</text>
</comment>
<sequence length="587" mass="65876">MNLTLPSHSERVRESFVGGYIVAIKFKHLTGIRTDPHERYFVRCAFESTSAGGREQQPTQAQSKAMVATSATDGDVCHFDMNQDLFLQMDSLSRDDNTLLGVQFCHLATHDVLGRTTVNLAYFFNRAGMESSWQTYTLSNVNESFYGKMMLSVHISPLGEGAASLSSVIPSTPGVKRYPWLHSTTRHSLTNRHLFSSFVGDDVEQSFVDRPSIIQGPAASAVDPTTTASATSLHQFIIGDSTFTVSDRYRMVKVVGKGTYGVVIAASDCLNGGTYAIKKIAQFMRHPKVAMLAFREIQLMNKLGAHPCIMGVHELQRPLSFSTFDDLYIVQSLMETDLCRVIHSKEHLSDEHIQHFMYQILCGIQYIHSANVLHRDLKPSNILVNSDCSIKICDFGLARFATDQDLAEGLSEYVVTRWYRAPELLLANVYEMSIDVWSVGCIFGELLGRRVMFPGKSYVDQLKVIIEVVGTPSTFSFCDNPSARRFAGRQLLTRSPLIAKVAWPDVFPHANPEALNLLDKLLQFDPTDRISAADALQHPYFDSCRNEDLDAMVFDTNDPPETSNFDYKKVEPAQLKQLLYDEVMRER</sequence>
<dbReference type="InterPro" id="IPR008271">
    <property type="entry name" value="Ser/Thr_kinase_AS"/>
</dbReference>
<dbReference type="InterPro" id="IPR017441">
    <property type="entry name" value="Protein_kinase_ATP_BS"/>
</dbReference>
<dbReference type="InterPro" id="IPR011009">
    <property type="entry name" value="Kinase-like_dom_sf"/>
</dbReference>
<dbReference type="SUPFAM" id="SSF56112">
    <property type="entry name" value="Protein kinase-like (PK-like)"/>
    <property type="match status" value="1"/>
</dbReference>
<keyword evidence="3 6" id="KW-0547">Nucleotide-binding</keyword>
<reference evidence="8 9" key="1">
    <citation type="submission" date="2018-08" db="EMBL/GenBank/DDBJ databases">
        <title>Aphanomyces genome sequencing and annotation.</title>
        <authorList>
            <person name="Minardi D."/>
            <person name="Oidtmann B."/>
            <person name="Van Der Giezen M."/>
            <person name="Studholme D.J."/>
        </authorList>
    </citation>
    <scope>NUCLEOTIDE SEQUENCE [LARGE SCALE GENOMIC DNA]</scope>
    <source>
        <strain evidence="8 9">Sv</strain>
    </source>
</reference>
<keyword evidence="1" id="KW-0723">Serine/threonine-protein kinase</keyword>
<evidence type="ECO:0000256" key="4">
    <source>
        <dbReference type="ARBA" id="ARBA00022777"/>
    </source>
</evidence>
<evidence type="ECO:0000256" key="6">
    <source>
        <dbReference type="PROSITE-ProRule" id="PRU10141"/>
    </source>
</evidence>
<evidence type="ECO:0000313" key="9">
    <source>
        <dbReference type="Proteomes" id="UP000285712"/>
    </source>
</evidence>